<dbReference type="Pfam" id="PF07727">
    <property type="entry name" value="RVT_2"/>
    <property type="match status" value="1"/>
</dbReference>
<feature type="non-terminal residue" evidence="2">
    <location>
        <position position="1"/>
    </location>
</feature>
<dbReference type="InterPro" id="IPR013103">
    <property type="entry name" value="RVT_2"/>
</dbReference>
<reference evidence="2 3" key="1">
    <citation type="journal article" date="2012" name="Nat. Biotechnol.">
        <title>Draft genome sequence of pigeonpea (Cajanus cajan), an orphan legume crop of resource-poor farmers.</title>
        <authorList>
            <person name="Varshney R.K."/>
            <person name="Chen W."/>
            <person name="Li Y."/>
            <person name="Bharti A.K."/>
            <person name="Saxena R.K."/>
            <person name="Schlueter J.A."/>
            <person name="Donoghue M.T."/>
            <person name="Azam S."/>
            <person name="Fan G."/>
            <person name="Whaley A.M."/>
            <person name="Farmer A.D."/>
            <person name="Sheridan J."/>
            <person name="Iwata A."/>
            <person name="Tuteja R."/>
            <person name="Penmetsa R.V."/>
            <person name="Wu W."/>
            <person name="Upadhyaya H.D."/>
            <person name="Yang S.P."/>
            <person name="Shah T."/>
            <person name="Saxena K.B."/>
            <person name="Michael T."/>
            <person name="McCombie W.R."/>
            <person name="Yang B."/>
            <person name="Zhang G."/>
            <person name="Yang H."/>
            <person name="Wang J."/>
            <person name="Spillane C."/>
            <person name="Cook D.R."/>
            <person name="May G.D."/>
            <person name="Xu X."/>
            <person name="Jackson S.A."/>
        </authorList>
    </citation>
    <scope>NUCLEOTIDE SEQUENCE [LARGE SCALE GENOMIC DNA]</scope>
    <source>
        <strain evidence="3">cv. Asha</strain>
    </source>
</reference>
<sequence length="92" mass="10768">LDVNKFFIHRDLHEEIYMNPPPGLVLSHPKQVCKLRKSLYGLKQANRQWHSKLTHTLIHLGYVQSAAGHSLFVRKTNHSFLQLCLYMLMILC</sequence>
<organism evidence="2 3">
    <name type="scientific">Cajanus cajan</name>
    <name type="common">Pigeon pea</name>
    <name type="synonym">Cajanus indicus</name>
    <dbReference type="NCBI Taxonomy" id="3821"/>
    <lineage>
        <taxon>Eukaryota</taxon>
        <taxon>Viridiplantae</taxon>
        <taxon>Streptophyta</taxon>
        <taxon>Embryophyta</taxon>
        <taxon>Tracheophyta</taxon>
        <taxon>Spermatophyta</taxon>
        <taxon>Magnoliopsida</taxon>
        <taxon>eudicotyledons</taxon>
        <taxon>Gunneridae</taxon>
        <taxon>Pentapetalae</taxon>
        <taxon>rosids</taxon>
        <taxon>fabids</taxon>
        <taxon>Fabales</taxon>
        <taxon>Fabaceae</taxon>
        <taxon>Papilionoideae</taxon>
        <taxon>50 kb inversion clade</taxon>
        <taxon>NPAAA clade</taxon>
        <taxon>indigoferoid/millettioid clade</taxon>
        <taxon>Phaseoleae</taxon>
        <taxon>Cajanus</taxon>
    </lineage>
</organism>
<dbReference type="AlphaFoldDB" id="A0A151T8Q2"/>
<accession>A0A151T8Q2</accession>
<proteinExistence type="predicted"/>
<gene>
    <name evidence="2" type="ORF">KK1_017984</name>
</gene>
<feature type="domain" description="Reverse transcriptase Ty1/copia-type" evidence="1">
    <location>
        <begin position="1"/>
        <end position="87"/>
    </location>
</feature>
<keyword evidence="3" id="KW-1185">Reference proteome</keyword>
<evidence type="ECO:0000313" key="3">
    <source>
        <dbReference type="Proteomes" id="UP000075243"/>
    </source>
</evidence>
<evidence type="ECO:0000259" key="1">
    <source>
        <dbReference type="Pfam" id="PF07727"/>
    </source>
</evidence>
<dbReference type="STRING" id="3821.A0A151T8Q2"/>
<dbReference type="Proteomes" id="UP000075243">
    <property type="component" value="Chromosome 7"/>
</dbReference>
<dbReference type="EMBL" id="CM003609">
    <property type="protein sequence ID" value="KYP63415.1"/>
    <property type="molecule type" value="Genomic_DNA"/>
</dbReference>
<evidence type="ECO:0000313" key="2">
    <source>
        <dbReference type="EMBL" id="KYP63415.1"/>
    </source>
</evidence>
<name>A0A151T8Q2_CAJCA</name>
<protein>
    <submittedName>
        <fullName evidence="2">Retrovirus-related Pol polyprotein from transposon TNT 1-94</fullName>
    </submittedName>
</protein>